<dbReference type="GO" id="GO:0008677">
    <property type="term" value="F:2-dehydropantoate 2-reductase activity"/>
    <property type="evidence" value="ECO:0007669"/>
    <property type="project" value="UniProtKB-EC"/>
</dbReference>
<keyword evidence="8" id="KW-1185">Reference proteome</keyword>
<dbReference type="Gene3D" id="3.40.50.720">
    <property type="entry name" value="NAD(P)-binding Rossmann-like Domain"/>
    <property type="match status" value="1"/>
</dbReference>
<evidence type="ECO:0000313" key="8">
    <source>
        <dbReference type="Proteomes" id="UP001431693"/>
    </source>
</evidence>
<dbReference type="Proteomes" id="UP001431693">
    <property type="component" value="Unassembled WGS sequence"/>
</dbReference>
<accession>A0ABT6ZL65</accession>
<dbReference type="InterPro" id="IPR003710">
    <property type="entry name" value="ApbA"/>
</dbReference>
<organism evidence="7 8">
    <name type="scientific">Kribbibacterium absianum</name>
    <dbReference type="NCBI Taxonomy" id="3044210"/>
    <lineage>
        <taxon>Bacteria</taxon>
        <taxon>Bacillati</taxon>
        <taxon>Actinomycetota</taxon>
        <taxon>Coriobacteriia</taxon>
        <taxon>Coriobacteriales</taxon>
        <taxon>Kribbibacteriaceae</taxon>
        <taxon>Kribbibacterium</taxon>
    </lineage>
</organism>
<dbReference type="SUPFAM" id="SSF51735">
    <property type="entry name" value="NAD(P)-binding Rossmann-fold domains"/>
    <property type="match status" value="1"/>
</dbReference>
<dbReference type="InterPro" id="IPR051402">
    <property type="entry name" value="KPR-Related"/>
</dbReference>
<proteinExistence type="inferred from homology"/>
<protein>
    <recommendedName>
        <fullName evidence="4">2-dehydropantoate 2-reductase</fullName>
        <ecNumber evidence="4">1.1.1.169</ecNumber>
    </recommendedName>
    <alternativeName>
        <fullName evidence="4">Ketopantoate reductase</fullName>
    </alternativeName>
</protein>
<reference evidence="7" key="1">
    <citation type="submission" date="2023-05" db="EMBL/GenBank/DDBJ databases">
        <title>[olsenella] sp. nov., isolated from a pig farm feces dump.</title>
        <authorList>
            <person name="Chang Y.-H."/>
        </authorList>
    </citation>
    <scope>NUCLEOTIDE SEQUENCE</scope>
    <source>
        <strain evidence="7">YH-ols2217</strain>
    </source>
</reference>
<dbReference type="InterPro" id="IPR008927">
    <property type="entry name" value="6-PGluconate_DH-like_C_sf"/>
</dbReference>
<gene>
    <name evidence="7" type="ORF">QJ043_06790</name>
</gene>
<comment type="caution">
    <text evidence="7">The sequence shown here is derived from an EMBL/GenBank/DDBJ whole genome shotgun (WGS) entry which is preliminary data.</text>
</comment>
<comment type="similarity">
    <text evidence="1 4">Belongs to the ketopantoate reductase family.</text>
</comment>
<keyword evidence="2 4" id="KW-0521">NADP</keyword>
<dbReference type="SUPFAM" id="SSF48179">
    <property type="entry name" value="6-phosphogluconate dehydrogenase C-terminal domain-like"/>
    <property type="match status" value="1"/>
</dbReference>
<evidence type="ECO:0000256" key="3">
    <source>
        <dbReference type="ARBA" id="ARBA00023002"/>
    </source>
</evidence>
<dbReference type="RefSeq" id="WP_283712900.1">
    <property type="nucleotide sequence ID" value="NZ_JASJEW010000002.1"/>
</dbReference>
<feature type="domain" description="Ketopantoate reductase N-terminal" evidence="5">
    <location>
        <begin position="6"/>
        <end position="148"/>
    </location>
</feature>
<evidence type="ECO:0000256" key="4">
    <source>
        <dbReference type="RuleBase" id="RU362068"/>
    </source>
</evidence>
<dbReference type="InterPro" id="IPR013328">
    <property type="entry name" value="6PGD_dom2"/>
</dbReference>
<dbReference type="InterPro" id="IPR036291">
    <property type="entry name" value="NAD(P)-bd_dom_sf"/>
</dbReference>
<dbReference type="InterPro" id="IPR013332">
    <property type="entry name" value="KPR_N"/>
</dbReference>
<dbReference type="Pfam" id="PF02558">
    <property type="entry name" value="ApbA"/>
    <property type="match status" value="1"/>
</dbReference>
<keyword evidence="3 4" id="KW-0560">Oxidoreductase</keyword>
<sequence>MAIDTVAVIGRGALGLLFGEWLGARMAPGAVQFVMDDARFAEKGAQRLLVNGELARVPVVPASQAHPVDLVLLAIKTTGLELALDTMEGLMGPRTTVLSVCNGVTSEERVAERFGWQGVPLAVAQGMDAVFMGGELTYRQRGEIRLGPATGTAPWVVPELDAFLTAMDVPHAVEEDIDHRLWTKWMLNVGVNQTCAAFGGTYGSVSAPGEQNRVFVGAMREALACARAEGHDVTERDLMAMAQLMASLTPDGIPSMAQDRLNGKRTEVEEFGGTVLRLAERHGLLVPTNAWLVERIEG</sequence>
<evidence type="ECO:0000259" key="5">
    <source>
        <dbReference type="Pfam" id="PF02558"/>
    </source>
</evidence>
<comment type="pathway">
    <text evidence="4">Cofactor biosynthesis; (R)-pantothenate biosynthesis; (R)-pantoate from 3-methyl-2-oxobutanoate: step 2/2.</text>
</comment>
<comment type="function">
    <text evidence="4">Catalyzes the NADPH-dependent reduction of ketopantoate into pantoic acid.</text>
</comment>
<dbReference type="Gene3D" id="1.10.1040.10">
    <property type="entry name" value="N-(1-d-carboxylethyl)-l-norvaline Dehydrogenase, domain 2"/>
    <property type="match status" value="1"/>
</dbReference>
<dbReference type="EC" id="1.1.1.169" evidence="4"/>
<comment type="catalytic activity">
    <reaction evidence="4">
        <text>(R)-pantoate + NADP(+) = 2-dehydropantoate + NADPH + H(+)</text>
        <dbReference type="Rhea" id="RHEA:16233"/>
        <dbReference type="ChEBI" id="CHEBI:11561"/>
        <dbReference type="ChEBI" id="CHEBI:15378"/>
        <dbReference type="ChEBI" id="CHEBI:15980"/>
        <dbReference type="ChEBI" id="CHEBI:57783"/>
        <dbReference type="ChEBI" id="CHEBI:58349"/>
        <dbReference type="EC" id="1.1.1.169"/>
    </reaction>
</comment>
<dbReference type="PANTHER" id="PTHR21708">
    <property type="entry name" value="PROBABLE 2-DEHYDROPANTOATE 2-REDUCTASE"/>
    <property type="match status" value="1"/>
</dbReference>
<evidence type="ECO:0000259" key="6">
    <source>
        <dbReference type="Pfam" id="PF08546"/>
    </source>
</evidence>
<dbReference type="Pfam" id="PF08546">
    <property type="entry name" value="ApbA_C"/>
    <property type="match status" value="1"/>
</dbReference>
<feature type="domain" description="Ketopantoate reductase C-terminal" evidence="6">
    <location>
        <begin position="176"/>
        <end position="295"/>
    </location>
</feature>
<evidence type="ECO:0000313" key="7">
    <source>
        <dbReference type="EMBL" id="MDJ1129780.1"/>
    </source>
</evidence>
<name>A0ABT6ZL65_9ACTN</name>
<dbReference type="NCBIfam" id="TIGR00745">
    <property type="entry name" value="apbA_panE"/>
    <property type="match status" value="1"/>
</dbReference>
<evidence type="ECO:0000256" key="1">
    <source>
        <dbReference type="ARBA" id="ARBA00007870"/>
    </source>
</evidence>
<dbReference type="InterPro" id="IPR013752">
    <property type="entry name" value="KPA_reductase"/>
</dbReference>
<dbReference type="PANTHER" id="PTHR21708:SF26">
    <property type="entry name" value="2-DEHYDROPANTOATE 2-REDUCTASE"/>
    <property type="match status" value="1"/>
</dbReference>
<dbReference type="EMBL" id="JASJEX010000003">
    <property type="protein sequence ID" value="MDJ1129780.1"/>
    <property type="molecule type" value="Genomic_DNA"/>
</dbReference>
<keyword evidence="4" id="KW-0566">Pantothenate biosynthesis</keyword>
<evidence type="ECO:0000256" key="2">
    <source>
        <dbReference type="ARBA" id="ARBA00022857"/>
    </source>
</evidence>